<evidence type="ECO:0000313" key="4">
    <source>
        <dbReference type="Proteomes" id="UP001170481"/>
    </source>
</evidence>
<dbReference type="Gene3D" id="3.10.450.160">
    <property type="entry name" value="inner membrane protein cigr"/>
    <property type="match status" value="1"/>
</dbReference>
<keyword evidence="2" id="KW-0732">Signal</keyword>
<dbReference type="RefSeq" id="WP_248378803.1">
    <property type="nucleotide sequence ID" value="NZ_JAUORK010000005.1"/>
</dbReference>
<proteinExistence type="predicted"/>
<gene>
    <name evidence="3" type="ORF">Q4535_06125</name>
</gene>
<organism evidence="3 4">
    <name type="scientific">Cobetia amphilecti</name>
    <dbReference type="NCBI Taxonomy" id="1055104"/>
    <lineage>
        <taxon>Bacteria</taxon>
        <taxon>Pseudomonadati</taxon>
        <taxon>Pseudomonadota</taxon>
        <taxon>Gammaproteobacteria</taxon>
        <taxon>Oceanospirillales</taxon>
        <taxon>Halomonadaceae</taxon>
        <taxon>Cobetia</taxon>
    </lineage>
</organism>
<evidence type="ECO:0000256" key="1">
    <source>
        <dbReference type="SAM" id="MobiDB-lite"/>
    </source>
</evidence>
<protein>
    <submittedName>
        <fullName evidence="3">RcnB family protein</fullName>
    </submittedName>
</protein>
<comment type="caution">
    <text evidence="3">The sequence shown here is derived from an EMBL/GenBank/DDBJ whole genome shotgun (WGS) entry which is preliminary data.</text>
</comment>
<feature type="region of interest" description="Disordered" evidence="1">
    <location>
        <begin position="23"/>
        <end position="43"/>
    </location>
</feature>
<reference evidence="3" key="1">
    <citation type="submission" date="2023-07" db="EMBL/GenBank/DDBJ databases">
        <title>Genome content predicts the carbon catabolic preferences of heterotrophic bacteria.</title>
        <authorList>
            <person name="Gralka M."/>
        </authorList>
    </citation>
    <scope>NUCLEOTIDE SEQUENCE</scope>
    <source>
        <strain evidence="3">C2R13</strain>
    </source>
</reference>
<dbReference type="AlphaFoldDB" id="A0AAP4WY21"/>
<evidence type="ECO:0000256" key="2">
    <source>
        <dbReference type="SAM" id="SignalP"/>
    </source>
</evidence>
<evidence type="ECO:0000313" key="3">
    <source>
        <dbReference type="EMBL" id="MDO6671694.1"/>
    </source>
</evidence>
<feature type="chain" id="PRO_5042832244" evidence="2">
    <location>
        <begin position="24"/>
        <end position="145"/>
    </location>
</feature>
<dbReference type="Pfam" id="PF11776">
    <property type="entry name" value="RcnB"/>
    <property type="match status" value="1"/>
</dbReference>
<accession>A0AAP4WY21</accession>
<sequence length="145" mass="16351">MAKRSFAVLTLVLSLLGAGLVQADSAGDGNDDKDEERLRQKHHDLEGQVKAQRVQAQQMRELKKIQHQEKLAEKKAVAEASPAHVWKRGGKVPDTVARDDGLRVENWQQHKLSEPGANQRWLQLKNAFVLMNTESQVIDEIVLEQ</sequence>
<dbReference type="Proteomes" id="UP001170481">
    <property type="component" value="Unassembled WGS sequence"/>
</dbReference>
<name>A0AAP4WY21_9GAMM</name>
<feature type="signal peptide" evidence="2">
    <location>
        <begin position="1"/>
        <end position="23"/>
    </location>
</feature>
<dbReference type="InterPro" id="IPR024572">
    <property type="entry name" value="RcnB"/>
</dbReference>
<dbReference type="EMBL" id="JAUORK010000005">
    <property type="protein sequence ID" value="MDO6671694.1"/>
    <property type="molecule type" value="Genomic_DNA"/>
</dbReference>